<evidence type="ECO:0000313" key="3">
    <source>
        <dbReference type="Proteomes" id="UP001652663"/>
    </source>
</evidence>
<keyword evidence="3" id="KW-1185">Reference proteome</keyword>
<feature type="transmembrane region" description="Helical" evidence="2">
    <location>
        <begin position="44"/>
        <end position="65"/>
    </location>
</feature>
<evidence type="ECO:0000256" key="1">
    <source>
        <dbReference type="SAM" id="MobiDB-lite"/>
    </source>
</evidence>
<feature type="region of interest" description="Disordered" evidence="1">
    <location>
        <begin position="124"/>
        <end position="145"/>
    </location>
</feature>
<sequence length="220" mass="24462">MGSGGGGALCDVTKGQPCLVLSLQVPAQTSAPGATWSQLTMRSVIWLFFWPTFISFVFAYVFYVLRDEAEELPWMMPSGKHFRVRQNQPEHVSGWFGSKSHWLLIFLMFLVILKFPGGDDKSIAGTPPGRQGCSSGSPGRKKIRASPYKDSMCGALTQVETTLVNLVSRVRSLKLTAATGDQRQCPNIQVLAAGWNNITIYEIWDTRAPDEVDFRIKEEE</sequence>
<name>A0A6P5AZ43_BOSIN</name>
<dbReference type="Pfam" id="PF15206">
    <property type="entry name" value="FAM209"/>
    <property type="match status" value="1"/>
</dbReference>
<dbReference type="RefSeq" id="XP_019811893.2">
    <property type="nucleotide sequence ID" value="XM_019956334.2"/>
</dbReference>
<keyword evidence="2" id="KW-0472">Membrane</keyword>
<keyword evidence="2" id="KW-0812">Transmembrane</keyword>
<gene>
    <name evidence="4" type="primary">LOC109555441</name>
</gene>
<proteinExistence type="predicted"/>
<dbReference type="GeneID" id="109555441"/>
<accession>A0A6P5AZ43</accession>
<protein>
    <submittedName>
        <fullName evidence="4">Protein FAM209-like</fullName>
    </submittedName>
</protein>
<dbReference type="PANTHER" id="PTHR35157:SF1">
    <property type="entry name" value="PROTEIN FAM209A"/>
    <property type="match status" value="1"/>
</dbReference>
<evidence type="ECO:0000313" key="4">
    <source>
        <dbReference type="RefSeq" id="XP_019811893.2"/>
    </source>
</evidence>
<evidence type="ECO:0000256" key="2">
    <source>
        <dbReference type="SAM" id="Phobius"/>
    </source>
</evidence>
<organism evidence="3 4">
    <name type="scientific">Bos indicus</name>
    <name type="common">Zebu</name>
    <dbReference type="NCBI Taxonomy" id="9915"/>
    <lineage>
        <taxon>Eukaryota</taxon>
        <taxon>Metazoa</taxon>
        <taxon>Chordata</taxon>
        <taxon>Craniata</taxon>
        <taxon>Vertebrata</taxon>
        <taxon>Euteleostomi</taxon>
        <taxon>Mammalia</taxon>
        <taxon>Eutheria</taxon>
        <taxon>Laurasiatheria</taxon>
        <taxon>Artiodactyla</taxon>
        <taxon>Ruminantia</taxon>
        <taxon>Pecora</taxon>
        <taxon>Bovidae</taxon>
        <taxon>Bovinae</taxon>
        <taxon>Bos</taxon>
    </lineage>
</organism>
<feature type="transmembrane region" description="Helical" evidence="2">
    <location>
        <begin position="92"/>
        <end position="113"/>
    </location>
</feature>
<dbReference type="KEGG" id="biu:109555441"/>
<dbReference type="PANTHER" id="PTHR35157">
    <property type="entry name" value="PROTEIN FAM209A"/>
    <property type="match status" value="1"/>
</dbReference>
<reference evidence="4" key="1">
    <citation type="submission" date="2025-08" db="UniProtKB">
        <authorList>
            <consortium name="RefSeq"/>
        </authorList>
    </citation>
    <scope>IDENTIFICATION</scope>
    <source>
        <tissue evidence="4">Blood</tissue>
    </source>
</reference>
<keyword evidence="2" id="KW-1133">Transmembrane helix</keyword>
<dbReference type="Proteomes" id="UP001652663">
    <property type="component" value="Chromosome X"/>
</dbReference>
<dbReference type="InterPro" id="IPR027943">
    <property type="entry name" value="FAM209"/>
</dbReference>